<sequence>MKKNYLLIAIFLNLFTLYSFANSLKNKNNTNDLKEAFIIHLISPISLLNNNSNAFLTNTLASTVIACEGDNITLIANPSGGVAPYTSFSWTGPNGFVSTAENPIINNIKEADAGDYIVTYTDAAASTFQNTISVIVTKKIIPTFDATVFAICNGGFAPILSTTSTNGIKGSWSPSVVSNTATNTYIFTPDAGQCANNFSLTIYVINNVTPTFTLPKSICSNNTPPLLLNISNNGIVGTWSPSTVSNTNSGSYIFTPSLGQCALPTTLQIIVNPLSAIFLPAIPPICSGEVLAPLPTTSNNGVTGTWSPAINNTATTTYTFTPTPGQCTTTPTTMTIVVNPTMPTFTQVAPICSGEVLAPLPTTSNNGVTGTWSPAMNNTATTTYTFTPTTGQCATSPSTMTIVVNPIVATFTQVAPICSGEVLAPLPTSSNNGVTGTWSPAINNTATTTYTFTPTPGQCTTTPTTMTIVVNPTMPTFTQVAPICSGEVLAPLPTTSNNGVTGTWSPAMNNTATTTYTFTPTTGQCATSPASMTIVVNPIVATFTQVAPICSGEALAPLPTTSNNGVTGTWSPAINNTASTTYTFTPTPGQCTTTPTTMTIVVNPTMPTFTQVAPICSGQALASLSTTSNNGVTGTWSPAMNNTATTTYTFTPTTGQCATSPSTMTIVVNPLVATFTQVAPICSGEALAPLPTTSNNNVTGTWSPALNNTATTTYTFTPNTGQCTTSPSTMTIVVNPLVATFTQVAPKCSGEALAPLPTTSNNGVTGTWSPALNNTATTTYTFTPNTGQCTISPATMTIVVNSIMATFTQVAPICSGQALAPLPTTSNNGVTGTWSPAMNNTATTTYTFTPTTGQCATSPASMTIVVNPIVATFTQVAPICSGEVIAVLPTTSNNGVTGNWSPAMNKTATTTYTFTPTTGQCTTTPATMTIVVNQKVTPTFNSIASICSGETLAPLPTTSNNGVTGIWSPAMNNTATTTYTFTPTTGQCTTTPSTMTIVVNQKATPTFNSVGPICSGDTLAPLPTTSNNAITGTWSPVINNTATTTYTFTPTTGICATTTVLTVTVNPNIVPTFNAIPDVCYESVAPSLPTISTNGITGTWSPTIVSNITSASYTFIPTAGICARKASLSINVNTIVPVFNIVPSICINGTAPLLPSTSTNGITGTWSPSIISNTVSGNYTFTPNANQCATTTALTITVKPILTSNFTAISPICSGATRPSLPLVSTNGVTGTWNPAVVNNLASGIYTFTPAPNECAIGTTMNVTVIPNAIPTFTQIAPICSNTALESLSTTSINGITGTWSPAMNNTTTTTYTFTPTTGQCAITTTMSIIVNQSPTAFTIKTTDVVNGRPDGIIEISNPLNGLAPFQYSVNNSSFTTNPSFTNLAPGDYTITIKDSNNCEYKKGAIINTMCLFPNVITPNNDSYNNTFNLSGCEVERLQLFNRYGREVNSYTNYTSQWDGANNKGERLPDGTYFYVAEIKGGKSKVGWVFISR</sequence>
<organism evidence="3 4">
    <name type="scientific">Flavobacterium cellulosilyticum</name>
    <dbReference type="NCBI Taxonomy" id="2541731"/>
    <lineage>
        <taxon>Bacteria</taxon>
        <taxon>Pseudomonadati</taxon>
        <taxon>Bacteroidota</taxon>
        <taxon>Flavobacteriia</taxon>
        <taxon>Flavobacteriales</taxon>
        <taxon>Flavobacteriaceae</taxon>
        <taxon>Flavobacterium</taxon>
    </lineage>
</organism>
<proteinExistence type="predicted"/>
<dbReference type="OrthoDB" id="1236981at2"/>
<keyword evidence="1 2" id="KW-0732">Signal</keyword>
<keyword evidence="4" id="KW-1185">Reference proteome</keyword>
<name>A0A4R5CKV9_9FLAO</name>
<evidence type="ECO:0000256" key="1">
    <source>
        <dbReference type="ARBA" id="ARBA00022729"/>
    </source>
</evidence>
<dbReference type="Proteomes" id="UP000295479">
    <property type="component" value="Unassembled WGS sequence"/>
</dbReference>
<protein>
    <submittedName>
        <fullName evidence="3">Gliding motility-associated C-terminal domain-containing protein</fullName>
    </submittedName>
</protein>
<feature type="signal peptide" evidence="2">
    <location>
        <begin position="1"/>
        <end position="21"/>
    </location>
</feature>
<feature type="chain" id="PRO_5020313256" evidence="2">
    <location>
        <begin position="22"/>
        <end position="1493"/>
    </location>
</feature>
<comment type="caution">
    <text evidence="3">The sequence shown here is derived from an EMBL/GenBank/DDBJ whole genome shotgun (WGS) entry which is preliminary data.</text>
</comment>
<dbReference type="EMBL" id="SMFK01000001">
    <property type="protein sequence ID" value="TDD99260.1"/>
    <property type="molecule type" value="Genomic_DNA"/>
</dbReference>
<dbReference type="Gene3D" id="2.60.40.1220">
    <property type="match status" value="13"/>
</dbReference>
<dbReference type="RefSeq" id="WP_132000399.1">
    <property type="nucleotide sequence ID" value="NZ_SMFK01000001.1"/>
</dbReference>
<dbReference type="NCBIfam" id="TIGR04131">
    <property type="entry name" value="Bac_Flav_CTERM"/>
    <property type="match status" value="1"/>
</dbReference>
<reference evidence="3 4" key="1">
    <citation type="submission" date="2019-03" db="EMBL/GenBank/DDBJ databases">
        <title>Flavobacterium AR-3-4 sp. nov. isolated from arctic soil.</title>
        <authorList>
            <person name="Chaudhary D.K."/>
        </authorList>
    </citation>
    <scope>NUCLEOTIDE SEQUENCE [LARGE SCALE GENOMIC DNA]</scope>
    <source>
        <strain evidence="3 4">AR-3-4</strain>
    </source>
</reference>
<dbReference type="Pfam" id="PF13585">
    <property type="entry name" value="CHU_C"/>
    <property type="match status" value="1"/>
</dbReference>
<dbReference type="Gene3D" id="2.60.40.4070">
    <property type="match status" value="1"/>
</dbReference>
<evidence type="ECO:0000313" key="4">
    <source>
        <dbReference type="Proteomes" id="UP000295479"/>
    </source>
</evidence>
<dbReference type="InterPro" id="IPR026341">
    <property type="entry name" value="T9SS_type_B"/>
</dbReference>
<accession>A0A4R5CKV9</accession>
<dbReference type="InterPro" id="IPR014755">
    <property type="entry name" value="Cu-Rt/internalin_Ig-like"/>
</dbReference>
<evidence type="ECO:0000313" key="3">
    <source>
        <dbReference type="EMBL" id="TDD99260.1"/>
    </source>
</evidence>
<gene>
    <name evidence="3" type="ORF">E0F76_00595</name>
</gene>
<evidence type="ECO:0000256" key="2">
    <source>
        <dbReference type="SAM" id="SignalP"/>
    </source>
</evidence>